<dbReference type="GO" id="GO:1902201">
    <property type="term" value="P:negative regulation of bacterial-type flagellum-dependent cell motility"/>
    <property type="evidence" value="ECO:0007669"/>
    <property type="project" value="TreeGrafter"/>
</dbReference>
<evidence type="ECO:0000259" key="3">
    <source>
        <dbReference type="PROSITE" id="PS50887"/>
    </source>
</evidence>
<evidence type="ECO:0000256" key="2">
    <source>
        <dbReference type="ARBA" id="ARBA00034247"/>
    </source>
</evidence>
<dbReference type="EC" id="2.7.7.65" evidence="1"/>
<dbReference type="InterPro" id="IPR050469">
    <property type="entry name" value="Diguanylate_Cyclase"/>
</dbReference>
<dbReference type="GO" id="GO:0043709">
    <property type="term" value="P:cell adhesion involved in single-species biofilm formation"/>
    <property type="evidence" value="ECO:0007669"/>
    <property type="project" value="TreeGrafter"/>
</dbReference>
<dbReference type="Pfam" id="PF00990">
    <property type="entry name" value="GGDEF"/>
    <property type="match status" value="1"/>
</dbReference>
<feature type="domain" description="GGDEF" evidence="3">
    <location>
        <begin position="160"/>
        <end position="261"/>
    </location>
</feature>
<dbReference type="AlphaFoldDB" id="A0A212SGB1"/>
<feature type="non-terminal residue" evidence="4">
    <location>
        <position position="261"/>
    </location>
</feature>
<name>A0A212SGB1_RHOAC</name>
<dbReference type="FunFam" id="3.30.70.270:FF:000001">
    <property type="entry name" value="Diguanylate cyclase domain protein"/>
    <property type="match status" value="1"/>
</dbReference>
<organism evidence="4 5">
    <name type="scientific">Rhodoblastus acidophilus</name>
    <name type="common">Rhodopseudomonas acidophila</name>
    <dbReference type="NCBI Taxonomy" id="1074"/>
    <lineage>
        <taxon>Bacteria</taxon>
        <taxon>Pseudomonadati</taxon>
        <taxon>Pseudomonadota</taxon>
        <taxon>Alphaproteobacteria</taxon>
        <taxon>Hyphomicrobiales</taxon>
        <taxon>Rhodoblastaceae</taxon>
        <taxon>Rhodoblastus</taxon>
    </lineage>
</organism>
<comment type="catalytic activity">
    <reaction evidence="2">
        <text>2 GTP = 3',3'-c-di-GMP + 2 diphosphate</text>
        <dbReference type="Rhea" id="RHEA:24898"/>
        <dbReference type="ChEBI" id="CHEBI:33019"/>
        <dbReference type="ChEBI" id="CHEBI:37565"/>
        <dbReference type="ChEBI" id="CHEBI:58805"/>
        <dbReference type="EC" id="2.7.7.65"/>
    </reaction>
</comment>
<dbReference type="SMART" id="SM00267">
    <property type="entry name" value="GGDEF"/>
    <property type="match status" value="1"/>
</dbReference>
<dbReference type="InterPro" id="IPR029787">
    <property type="entry name" value="Nucleotide_cyclase"/>
</dbReference>
<dbReference type="GO" id="GO:0005886">
    <property type="term" value="C:plasma membrane"/>
    <property type="evidence" value="ECO:0007669"/>
    <property type="project" value="TreeGrafter"/>
</dbReference>
<evidence type="ECO:0000313" key="5">
    <source>
        <dbReference type="Proteomes" id="UP000198418"/>
    </source>
</evidence>
<dbReference type="GO" id="GO:0052621">
    <property type="term" value="F:diguanylate cyclase activity"/>
    <property type="evidence" value="ECO:0007669"/>
    <property type="project" value="UniProtKB-EC"/>
</dbReference>
<accession>A0A212SGB1</accession>
<evidence type="ECO:0000313" key="4">
    <source>
        <dbReference type="EMBL" id="SNB84660.1"/>
    </source>
</evidence>
<dbReference type="PANTHER" id="PTHR45138:SF9">
    <property type="entry name" value="DIGUANYLATE CYCLASE DGCM-RELATED"/>
    <property type="match status" value="1"/>
</dbReference>
<gene>
    <name evidence="4" type="ORF">SAMN06265338_1381</name>
</gene>
<dbReference type="NCBIfam" id="TIGR00254">
    <property type="entry name" value="GGDEF"/>
    <property type="match status" value="1"/>
</dbReference>
<proteinExistence type="predicted"/>
<dbReference type="PANTHER" id="PTHR45138">
    <property type="entry name" value="REGULATORY COMPONENTS OF SENSORY TRANSDUCTION SYSTEM"/>
    <property type="match status" value="1"/>
</dbReference>
<dbReference type="EMBL" id="FYDG01000038">
    <property type="protein sequence ID" value="SNB84660.1"/>
    <property type="molecule type" value="Genomic_DNA"/>
</dbReference>
<protein>
    <recommendedName>
        <fullName evidence="1">diguanylate cyclase</fullName>
        <ecNumber evidence="1">2.7.7.65</ecNumber>
    </recommendedName>
</protein>
<evidence type="ECO:0000256" key="1">
    <source>
        <dbReference type="ARBA" id="ARBA00012528"/>
    </source>
</evidence>
<dbReference type="RefSeq" id="WP_141098563.1">
    <property type="nucleotide sequence ID" value="NZ_FYDG01000038.1"/>
</dbReference>
<dbReference type="InterPro" id="IPR000160">
    <property type="entry name" value="GGDEF_dom"/>
</dbReference>
<sequence>MADTLKRAAGRGSAELAPKPAEVDIIECFPLPIAVLDHTGEAVLVNKLFNQKYKQEILHSPTVRKTIHERGAGWKTLKIPYGVHDPVACRAQTVELPAGSMLIFDDAADENVLRQLDQLQAQVSALRRLCSTDVLTGAWNRLHFDEVVAAEIERSVRHRQPVSLILFDIDHFKRINDTYGHQAGDSVLRELVSVVRKTIRSIDMLFRWGGEEFVVIAASTGYRGSAALAEKIREAIEAHRFQSVGPVTVSLGVAERIAPEP</sequence>
<dbReference type="SUPFAM" id="SSF55073">
    <property type="entry name" value="Nucleotide cyclase"/>
    <property type="match status" value="1"/>
</dbReference>
<reference evidence="5" key="1">
    <citation type="submission" date="2017-06" db="EMBL/GenBank/DDBJ databases">
        <authorList>
            <person name="Varghese N."/>
            <person name="Submissions S."/>
        </authorList>
    </citation>
    <scope>NUCLEOTIDE SEQUENCE [LARGE SCALE GENOMIC DNA]</scope>
    <source>
        <strain evidence="5">DSM 137</strain>
    </source>
</reference>
<dbReference type="PROSITE" id="PS50887">
    <property type="entry name" value="GGDEF"/>
    <property type="match status" value="1"/>
</dbReference>
<keyword evidence="5" id="KW-1185">Reference proteome</keyword>
<dbReference type="InterPro" id="IPR043128">
    <property type="entry name" value="Rev_trsase/Diguanyl_cyclase"/>
</dbReference>
<dbReference type="Proteomes" id="UP000198418">
    <property type="component" value="Unassembled WGS sequence"/>
</dbReference>
<dbReference type="CDD" id="cd01949">
    <property type="entry name" value="GGDEF"/>
    <property type="match status" value="1"/>
</dbReference>
<dbReference type="Gene3D" id="3.30.70.270">
    <property type="match status" value="1"/>
</dbReference>